<dbReference type="RefSeq" id="WP_140601875.1">
    <property type="nucleotide sequence ID" value="NZ_SAWY01000005.1"/>
</dbReference>
<comment type="caution">
    <text evidence="3">The sequence shown here is derived from an EMBL/GenBank/DDBJ whole genome shotgun (WGS) entry which is preliminary data.</text>
</comment>
<proteinExistence type="predicted"/>
<name>A0A502L2L7_9GAMM</name>
<keyword evidence="4" id="KW-1185">Reference proteome</keyword>
<organism evidence="3 4">
    <name type="scientific">Litorilituus lipolyticus</name>
    <dbReference type="NCBI Taxonomy" id="2491017"/>
    <lineage>
        <taxon>Bacteria</taxon>
        <taxon>Pseudomonadati</taxon>
        <taxon>Pseudomonadota</taxon>
        <taxon>Gammaproteobacteria</taxon>
        <taxon>Alteromonadales</taxon>
        <taxon>Colwelliaceae</taxon>
        <taxon>Litorilituus</taxon>
    </lineage>
</organism>
<keyword evidence="1" id="KW-0175">Coiled coil</keyword>
<gene>
    <name evidence="3" type="ORF">EPA86_03355</name>
</gene>
<feature type="signal peptide" evidence="2">
    <location>
        <begin position="1"/>
        <end position="40"/>
    </location>
</feature>
<dbReference type="EMBL" id="SAWY01000005">
    <property type="protein sequence ID" value="TPH18162.1"/>
    <property type="molecule type" value="Genomic_DNA"/>
</dbReference>
<keyword evidence="2" id="KW-0732">Signal</keyword>
<evidence type="ECO:0000256" key="2">
    <source>
        <dbReference type="SAM" id="SignalP"/>
    </source>
</evidence>
<protein>
    <submittedName>
        <fullName evidence="3">Uncharacterized protein</fullName>
    </submittedName>
</protein>
<reference evidence="3 4" key="1">
    <citation type="submission" date="2019-01" db="EMBL/GenBank/DDBJ databases">
        <title>Litorilituus lipolytica sp. nov., isolated from intertidal sand of the Yellow Sea in China.</title>
        <authorList>
            <person name="Liu A."/>
        </authorList>
    </citation>
    <scope>NUCLEOTIDE SEQUENCE [LARGE SCALE GENOMIC DNA]</scope>
    <source>
        <strain evidence="3 4">RZ04</strain>
    </source>
</reference>
<dbReference type="Proteomes" id="UP000315303">
    <property type="component" value="Unassembled WGS sequence"/>
</dbReference>
<evidence type="ECO:0000256" key="1">
    <source>
        <dbReference type="SAM" id="Coils"/>
    </source>
</evidence>
<feature type="chain" id="PRO_5021334416" evidence="2">
    <location>
        <begin position="41"/>
        <end position="334"/>
    </location>
</feature>
<dbReference type="OrthoDB" id="7061952at2"/>
<evidence type="ECO:0000313" key="3">
    <source>
        <dbReference type="EMBL" id="TPH18162.1"/>
    </source>
</evidence>
<evidence type="ECO:0000313" key="4">
    <source>
        <dbReference type="Proteomes" id="UP000315303"/>
    </source>
</evidence>
<feature type="coiled-coil region" evidence="1">
    <location>
        <begin position="148"/>
        <end position="261"/>
    </location>
</feature>
<dbReference type="AlphaFoldDB" id="A0A502L2L7"/>
<sequence length="334" mass="38278">MNSVFKYNSIKVSNKKQKVLASFCAGVLATSSMLSASVQADDQDYSQINRQLEVMNNIIKSSVTVGKGSRQVNLRSIESVYLHGQGVVFTIDSGINRSFNRHSMSFVMPSVPVAPIAPVSVRPNEVIEIDDDAIIHAESQARELEFVVSRMESEAQEFERVVEVIEEQREQSRELRHEQREIAYELRDNARESKDYTYQLKHADKKEKKKLNEKLAKLEKEKLELKKSKAKLDEKVKKINKQQKQQKIAQAQERKEHYEILSNSLVDTFCLYGNGLKSVPKDEHVSIILKSAGDKSGRRYQDKIFVFNKKDINACSNDKITSKKLLTKAEQYQF</sequence>
<accession>A0A502L2L7</accession>